<comment type="caution">
    <text evidence="1">The sequence shown here is derived from an EMBL/GenBank/DDBJ whole genome shotgun (WGS) entry which is preliminary data.</text>
</comment>
<reference evidence="1 2" key="1">
    <citation type="submission" date="2016-02" db="EMBL/GenBank/DDBJ databases">
        <title>Band-tailed pigeon sequencing and assembly.</title>
        <authorList>
            <person name="Soares A.E."/>
            <person name="Novak B.J."/>
            <person name="Rice E.S."/>
            <person name="O'Connell B."/>
            <person name="Chang D."/>
            <person name="Weber S."/>
            <person name="Shapiro B."/>
        </authorList>
    </citation>
    <scope>NUCLEOTIDE SEQUENCE [LARGE SCALE GENOMIC DNA]</scope>
    <source>
        <strain evidence="1">BTP2013</strain>
        <tissue evidence="1">Blood</tissue>
    </source>
</reference>
<dbReference type="AlphaFoldDB" id="A0A1V4KB57"/>
<dbReference type="EMBL" id="LSYS01003963">
    <property type="protein sequence ID" value="OPJ81624.1"/>
    <property type="molecule type" value="Genomic_DNA"/>
</dbReference>
<keyword evidence="2" id="KW-1185">Reference proteome</keyword>
<accession>A0A1V4KB57</accession>
<dbReference type="Proteomes" id="UP000190648">
    <property type="component" value="Unassembled WGS sequence"/>
</dbReference>
<evidence type="ECO:0000313" key="2">
    <source>
        <dbReference type="Proteomes" id="UP000190648"/>
    </source>
</evidence>
<sequence>MLPSHLNVSQFSQAHYGFDFKRMFEVLWRLRVGRSVEKLRQCNFFTRQLLVLLAVGVRDRVTVAMGHLAIGRELACVSDPTNKSTPGQ</sequence>
<proteinExistence type="predicted"/>
<gene>
    <name evidence="1" type="ORF">AV530_014627</name>
</gene>
<organism evidence="1 2">
    <name type="scientific">Patagioenas fasciata monilis</name>
    <dbReference type="NCBI Taxonomy" id="372326"/>
    <lineage>
        <taxon>Eukaryota</taxon>
        <taxon>Metazoa</taxon>
        <taxon>Chordata</taxon>
        <taxon>Craniata</taxon>
        <taxon>Vertebrata</taxon>
        <taxon>Euteleostomi</taxon>
        <taxon>Archelosauria</taxon>
        <taxon>Archosauria</taxon>
        <taxon>Dinosauria</taxon>
        <taxon>Saurischia</taxon>
        <taxon>Theropoda</taxon>
        <taxon>Coelurosauria</taxon>
        <taxon>Aves</taxon>
        <taxon>Neognathae</taxon>
        <taxon>Neoaves</taxon>
        <taxon>Columbimorphae</taxon>
        <taxon>Columbiformes</taxon>
        <taxon>Columbidae</taxon>
        <taxon>Patagioenas</taxon>
    </lineage>
</organism>
<evidence type="ECO:0000313" key="1">
    <source>
        <dbReference type="EMBL" id="OPJ81624.1"/>
    </source>
</evidence>
<name>A0A1V4KB57_PATFA</name>
<protein>
    <submittedName>
        <fullName evidence="1">Uncharacterized protein</fullName>
    </submittedName>
</protein>